<dbReference type="EMBL" id="FCNP01000039">
    <property type="protein sequence ID" value="CVI61310.1"/>
    <property type="molecule type" value="Genomic_DNA"/>
</dbReference>
<comment type="caution">
    <text evidence="1">The sequence shown here is derived from an EMBL/GenBank/DDBJ whole genome shotgun (WGS) entry which is preliminary data.</text>
</comment>
<evidence type="ECO:0000313" key="2">
    <source>
        <dbReference type="Proteomes" id="UP000192140"/>
    </source>
</evidence>
<reference evidence="1" key="1">
    <citation type="submission" date="2016-01" db="EMBL/GenBank/DDBJ databases">
        <authorList>
            <person name="Regsiter A."/>
            <person name="william w."/>
        </authorList>
    </citation>
    <scope>NUCLEOTIDE SEQUENCE</scope>
    <source>
        <strain evidence="1">NCPPB 1641</strain>
    </source>
</reference>
<proteinExistence type="predicted"/>
<accession>A0A1S7U3S0</accession>
<organism evidence="1 2">
    <name type="scientific">Agrobacterium deltaense NCPPB 1641</name>
    <dbReference type="NCBI Taxonomy" id="1183425"/>
    <lineage>
        <taxon>Bacteria</taxon>
        <taxon>Pseudomonadati</taxon>
        <taxon>Pseudomonadota</taxon>
        <taxon>Alphaproteobacteria</taxon>
        <taxon>Hyphomicrobiales</taxon>
        <taxon>Rhizobiaceae</taxon>
        <taxon>Rhizobium/Agrobacterium group</taxon>
        <taxon>Agrobacterium</taxon>
    </lineage>
</organism>
<dbReference type="Proteomes" id="UP000192140">
    <property type="component" value="Unassembled WGS sequence"/>
</dbReference>
<keyword evidence="2" id="KW-1185">Reference proteome</keyword>
<dbReference type="AlphaFoldDB" id="A0A1S7U3S0"/>
<name>A0A1S7U3S0_9HYPH</name>
<gene>
    <name evidence="1" type="ORF">AGR7A_Lc180025</name>
</gene>
<sequence>MRFTAASHKLFNVANVPYYYGILTGDRHPFAAAKGVLRPDVIDLPSL</sequence>
<protein>
    <submittedName>
        <fullName evidence="1">Uncharacterized protein</fullName>
    </submittedName>
</protein>
<evidence type="ECO:0000313" key="1">
    <source>
        <dbReference type="EMBL" id="CVI61310.1"/>
    </source>
</evidence>